<sequence length="194" mass="21760">MKCSYPGADVGRTTLGDSEAPKTMSRDNVSACSRRRRGVSLRFERDDFLRRDSPTAFLVCDAIGDGQPNGAEELCSTVGEVAEAFSRRFRLLGGSYDTVSMREGCLERGCTDGVVFFAFCGLSELVDTRDLSQGIDLPVWDSKQLDHLKEAYQVEADFCEEFKEDPEDQNCRASPRNFQRSKTFTIRSSTKEYI</sequence>
<dbReference type="AlphaFoldDB" id="A0A843VMU8"/>
<evidence type="ECO:0000313" key="3">
    <source>
        <dbReference type="Proteomes" id="UP000652761"/>
    </source>
</evidence>
<organism evidence="2 3">
    <name type="scientific">Colocasia esculenta</name>
    <name type="common">Wild taro</name>
    <name type="synonym">Arum esculentum</name>
    <dbReference type="NCBI Taxonomy" id="4460"/>
    <lineage>
        <taxon>Eukaryota</taxon>
        <taxon>Viridiplantae</taxon>
        <taxon>Streptophyta</taxon>
        <taxon>Embryophyta</taxon>
        <taxon>Tracheophyta</taxon>
        <taxon>Spermatophyta</taxon>
        <taxon>Magnoliopsida</taxon>
        <taxon>Liliopsida</taxon>
        <taxon>Araceae</taxon>
        <taxon>Aroideae</taxon>
        <taxon>Colocasieae</taxon>
        <taxon>Colocasia</taxon>
    </lineage>
</organism>
<dbReference type="EMBL" id="NMUH01002031">
    <property type="protein sequence ID" value="MQL97315.1"/>
    <property type="molecule type" value="Genomic_DNA"/>
</dbReference>
<feature type="region of interest" description="Disordered" evidence="1">
    <location>
        <begin position="1"/>
        <end position="27"/>
    </location>
</feature>
<reference evidence="2" key="1">
    <citation type="submission" date="2017-07" db="EMBL/GenBank/DDBJ databases">
        <title>Taro Niue Genome Assembly and Annotation.</title>
        <authorList>
            <person name="Atibalentja N."/>
            <person name="Keating K."/>
            <person name="Fields C.J."/>
        </authorList>
    </citation>
    <scope>NUCLEOTIDE SEQUENCE</scope>
    <source>
        <strain evidence="2">Niue_2</strain>
        <tissue evidence="2">Leaf</tissue>
    </source>
</reference>
<evidence type="ECO:0000256" key="1">
    <source>
        <dbReference type="SAM" id="MobiDB-lite"/>
    </source>
</evidence>
<evidence type="ECO:0000313" key="2">
    <source>
        <dbReference type="EMBL" id="MQL97315.1"/>
    </source>
</evidence>
<comment type="caution">
    <text evidence="2">The sequence shown here is derived from an EMBL/GenBank/DDBJ whole genome shotgun (WGS) entry which is preliminary data.</text>
</comment>
<gene>
    <name evidence="2" type="ORF">Taro_029999</name>
</gene>
<name>A0A843VMU8_COLES</name>
<keyword evidence="3" id="KW-1185">Reference proteome</keyword>
<dbReference type="Proteomes" id="UP000652761">
    <property type="component" value="Unassembled WGS sequence"/>
</dbReference>
<proteinExistence type="predicted"/>
<protein>
    <submittedName>
        <fullName evidence="2">Uncharacterized protein</fullName>
    </submittedName>
</protein>
<accession>A0A843VMU8</accession>